<evidence type="ECO:0000313" key="1">
    <source>
        <dbReference type="EMBL" id="KAH9413003.1"/>
    </source>
</evidence>
<sequence>MFISDEIDDLIFTFDHVLSSSVKGIKNETTLLDCSINRKKIVTNSSYRRMAKTIFDRIKFSKLNMAKDPDSRMMIFGLCNFFLK</sequence>
<dbReference type="EMBL" id="NJHN03000124">
    <property type="protein sequence ID" value="KAH9413003.1"/>
    <property type="molecule type" value="Genomic_DNA"/>
</dbReference>
<proteinExistence type="predicted"/>
<reference evidence="1 2" key="1">
    <citation type="journal article" date="2018" name="J. Allergy Clin. Immunol.">
        <title>High-quality assembly of Dermatophagoides pteronyssinus genome and transcriptome reveals a wide range of novel allergens.</title>
        <authorList>
            <person name="Liu X.Y."/>
            <person name="Yang K.Y."/>
            <person name="Wang M.Q."/>
            <person name="Kwok J.S."/>
            <person name="Zeng X."/>
            <person name="Yang Z."/>
            <person name="Xiao X.J."/>
            <person name="Lau C.P."/>
            <person name="Li Y."/>
            <person name="Huang Z.M."/>
            <person name="Ba J.G."/>
            <person name="Yim A.K."/>
            <person name="Ouyang C.Y."/>
            <person name="Ngai S.M."/>
            <person name="Chan T.F."/>
            <person name="Leung E.L."/>
            <person name="Liu L."/>
            <person name="Liu Z.G."/>
            <person name="Tsui S.K."/>
        </authorList>
    </citation>
    <scope>NUCLEOTIDE SEQUENCE [LARGE SCALE GENOMIC DNA]</scope>
    <source>
        <strain evidence="1">Derp</strain>
    </source>
</reference>
<protein>
    <submittedName>
        <fullName evidence="1">Uncharacterized protein</fullName>
    </submittedName>
</protein>
<name>A0ABQ8IRQ0_DERPT</name>
<comment type="caution">
    <text evidence="1">The sequence shown here is derived from an EMBL/GenBank/DDBJ whole genome shotgun (WGS) entry which is preliminary data.</text>
</comment>
<evidence type="ECO:0000313" key="2">
    <source>
        <dbReference type="Proteomes" id="UP000887458"/>
    </source>
</evidence>
<reference evidence="1 2" key="2">
    <citation type="journal article" date="2022" name="Mol. Biol. Evol.">
        <title>Comparative Genomics Reveals Insights into the Divergent Evolution of Astigmatic Mites and Household Pest Adaptations.</title>
        <authorList>
            <person name="Xiong Q."/>
            <person name="Wan A.T."/>
            <person name="Liu X."/>
            <person name="Fung C.S."/>
            <person name="Xiao X."/>
            <person name="Malainual N."/>
            <person name="Hou J."/>
            <person name="Wang L."/>
            <person name="Wang M."/>
            <person name="Yang K.Y."/>
            <person name="Cui Y."/>
            <person name="Leung E.L."/>
            <person name="Nong W."/>
            <person name="Shin S.K."/>
            <person name="Au S.W."/>
            <person name="Jeong K.Y."/>
            <person name="Chew F.T."/>
            <person name="Hui J.H."/>
            <person name="Leung T.F."/>
            <person name="Tungtrongchitr A."/>
            <person name="Zhong N."/>
            <person name="Liu Z."/>
            <person name="Tsui S.K."/>
        </authorList>
    </citation>
    <scope>NUCLEOTIDE SEQUENCE [LARGE SCALE GENOMIC DNA]</scope>
    <source>
        <strain evidence="1">Derp</strain>
    </source>
</reference>
<organism evidence="1 2">
    <name type="scientific">Dermatophagoides pteronyssinus</name>
    <name type="common">European house dust mite</name>
    <dbReference type="NCBI Taxonomy" id="6956"/>
    <lineage>
        <taxon>Eukaryota</taxon>
        <taxon>Metazoa</taxon>
        <taxon>Ecdysozoa</taxon>
        <taxon>Arthropoda</taxon>
        <taxon>Chelicerata</taxon>
        <taxon>Arachnida</taxon>
        <taxon>Acari</taxon>
        <taxon>Acariformes</taxon>
        <taxon>Sarcoptiformes</taxon>
        <taxon>Astigmata</taxon>
        <taxon>Psoroptidia</taxon>
        <taxon>Analgoidea</taxon>
        <taxon>Pyroglyphidae</taxon>
        <taxon>Dermatophagoidinae</taxon>
        <taxon>Dermatophagoides</taxon>
    </lineage>
</organism>
<keyword evidence="2" id="KW-1185">Reference proteome</keyword>
<gene>
    <name evidence="1" type="ORF">DERP_013985</name>
</gene>
<dbReference type="Proteomes" id="UP000887458">
    <property type="component" value="Unassembled WGS sequence"/>
</dbReference>
<accession>A0ABQ8IRQ0</accession>